<evidence type="ECO:0000313" key="1">
    <source>
        <dbReference type="EMBL" id="MED6137935.1"/>
    </source>
</evidence>
<keyword evidence="2" id="KW-1185">Reference proteome</keyword>
<name>A0ABU6SNY4_9FABA</name>
<protein>
    <submittedName>
        <fullName evidence="1">Uncharacterized protein</fullName>
    </submittedName>
</protein>
<organism evidence="1 2">
    <name type="scientific">Stylosanthes scabra</name>
    <dbReference type="NCBI Taxonomy" id="79078"/>
    <lineage>
        <taxon>Eukaryota</taxon>
        <taxon>Viridiplantae</taxon>
        <taxon>Streptophyta</taxon>
        <taxon>Embryophyta</taxon>
        <taxon>Tracheophyta</taxon>
        <taxon>Spermatophyta</taxon>
        <taxon>Magnoliopsida</taxon>
        <taxon>eudicotyledons</taxon>
        <taxon>Gunneridae</taxon>
        <taxon>Pentapetalae</taxon>
        <taxon>rosids</taxon>
        <taxon>fabids</taxon>
        <taxon>Fabales</taxon>
        <taxon>Fabaceae</taxon>
        <taxon>Papilionoideae</taxon>
        <taxon>50 kb inversion clade</taxon>
        <taxon>dalbergioids sensu lato</taxon>
        <taxon>Dalbergieae</taxon>
        <taxon>Pterocarpus clade</taxon>
        <taxon>Stylosanthes</taxon>
    </lineage>
</organism>
<evidence type="ECO:0000313" key="2">
    <source>
        <dbReference type="Proteomes" id="UP001341840"/>
    </source>
</evidence>
<sequence>MLSKSLQLYSAPMSTLSSSFAKYGANTNHPSLAIPTVRISCGQASTRPKKNSTDQSEERRELVRLLTGKITAEKEPLLKTLNKHVKHLRTEHCFLLFEELGKQDSWLQCIEVDAETTVVYC</sequence>
<dbReference type="Proteomes" id="UP001341840">
    <property type="component" value="Unassembled WGS sequence"/>
</dbReference>
<gene>
    <name evidence="1" type="ORF">PIB30_069638</name>
</gene>
<reference evidence="1 2" key="1">
    <citation type="journal article" date="2023" name="Plants (Basel)">
        <title>Bridging the Gap: Combining Genomics and Transcriptomics Approaches to Understand Stylosanthes scabra, an Orphan Legume from the Brazilian Caatinga.</title>
        <authorList>
            <person name="Ferreira-Neto J.R.C."/>
            <person name="da Silva M.D."/>
            <person name="Binneck E."/>
            <person name="de Melo N.F."/>
            <person name="da Silva R.H."/>
            <person name="de Melo A.L.T.M."/>
            <person name="Pandolfi V."/>
            <person name="Bustamante F.O."/>
            <person name="Brasileiro-Vidal A.C."/>
            <person name="Benko-Iseppon A.M."/>
        </authorList>
    </citation>
    <scope>NUCLEOTIDE SEQUENCE [LARGE SCALE GENOMIC DNA]</scope>
    <source>
        <tissue evidence="1">Leaves</tissue>
    </source>
</reference>
<proteinExistence type="predicted"/>
<comment type="caution">
    <text evidence="1">The sequence shown here is derived from an EMBL/GenBank/DDBJ whole genome shotgun (WGS) entry which is preliminary data.</text>
</comment>
<dbReference type="EMBL" id="JASCZI010061184">
    <property type="protein sequence ID" value="MED6137935.1"/>
    <property type="molecule type" value="Genomic_DNA"/>
</dbReference>
<accession>A0ABU6SNY4</accession>